<keyword evidence="1 4" id="KW-0456">Lyase</keyword>
<dbReference type="GO" id="GO:0005829">
    <property type="term" value="C:cytosol"/>
    <property type="evidence" value="ECO:0007669"/>
    <property type="project" value="TreeGrafter"/>
</dbReference>
<sequence>MAISRRHQQASAPYGDGLPHGPAAPAPPPPAFGSDGGRTAAECGHERGHVLDSLFHGQGYATATSRRIFCDRCRLQRWLRVEAALAASQEQLGMLAPGTAAQVARACEPGRIDLASLAPEFRRTGHSLVPLLRGLAAACEADSGETVHLGATTQDIQDTAQSLEMRDVLDEADRELATMTTRLIALAGAHRDSLMVGRTHAQPALPITFGLKVASWLDELGRHGERLAQLRERALVAQLHGGVGTMAGFQGRGQELLSDFAARLGLGEPVVGWHVARDRVAEYGTTLALLTGTLARIAEEIRVLSRAEVGELSEGWEYGRVGSSTMPHKRNPERSEQVVLLARLARSAAALGVEGMVQEHERDARGLRMEWVTVADVSHYTLAALAILNEVLAGLQVHRERMAANAASVAEFLCTEALMLALGERIGKQSAHTLVYAVSQQAQSDGRPLRACVRECVDITSQIPATALDDLLDPARYVGEAGALTDRAVARARLRPPPSRTPGAPRAARTEEEVPS</sequence>
<evidence type="ECO:0000259" key="3">
    <source>
        <dbReference type="SMART" id="SM00998"/>
    </source>
</evidence>
<dbReference type="Gene3D" id="1.20.200.10">
    <property type="entry name" value="Fumarase/aspartase (Central domain)"/>
    <property type="match status" value="1"/>
</dbReference>
<dbReference type="Proteomes" id="UP000287830">
    <property type="component" value="Unassembled WGS sequence"/>
</dbReference>
<comment type="caution">
    <text evidence="4">The sequence shown here is derived from an EMBL/GenBank/DDBJ whole genome shotgun (WGS) entry which is preliminary data.</text>
</comment>
<evidence type="ECO:0000313" key="4">
    <source>
        <dbReference type="EMBL" id="GCD33836.1"/>
    </source>
</evidence>
<dbReference type="PANTHER" id="PTHR43172:SF1">
    <property type="entry name" value="ADENYLOSUCCINATE LYASE"/>
    <property type="match status" value="1"/>
</dbReference>
<dbReference type="InterPro" id="IPR022761">
    <property type="entry name" value="Fumarate_lyase_N"/>
</dbReference>
<dbReference type="PRINTS" id="PR00145">
    <property type="entry name" value="ARGSUCLYASE"/>
</dbReference>
<dbReference type="InterPro" id="IPR020557">
    <property type="entry name" value="Fumarate_lyase_CS"/>
</dbReference>
<organism evidence="4 5">
    <name type="scientific">Streptomyces chrestomyceticus JCM 4735</name>
    <dbReference type="NCBI Taxonomy" id="1306181"/>
    <lineage>
        <taxon>Bacteria</taxon>
        <taxon>Bacillati</taxon>
        <taxon>Actinomycetota</taxon>
        <taxon>Actinomycetes</taxon>
        <taxon>Kitasatosporales</taxon>
        <taxon>Streptomycetaceae</taxon>
        <taxon>Streptomyces</taxon>
    </lineage>
</organism>
<proteinExistence type="predicted"/>
<dbReference type="PROSITE" id="PS00163">
    <property type="entry name" value="FUMARATE_LYASES"/>
    <property type="match status" value="1"/>
</dbReference>
<dbReference type="Pfam" id="PF00206">
    <property type="entry name" value="Lyase_1"/>
    <property type="match status" value="1"/>
</dbReference>
<dbReference type="InterPro" id="IPR008948">
    <property type="entry name" value="L-Aspartase-like"/>
</dbReference>
<dbReference type="EMBL" id="BHZC01000001">
    <property type="protein sequence ID" value="GCD33836.1"/>
    <property type="molecule type" value="Genomic_DNA"/>
</dbReference>
<evidence type="ECO:0000256" key="1">
    <source>
        <dbReference type="ARBA" id="ARBA00023239"/>
    </source>
</evidence>
<name>A0A7U9KRB4_9ACTN</name>
<dbReference type="SMART" id="SM00998">
    <property type="entry name" value="ADSL_C"/>
    <property type="match status" value="1"/>
</dbReference>
<dbReference type="PRINTS" id="PR00149">
    <property type="entry name" value="FUMRATELYASE"/>
</dbReference>
<feature type="compositionally biased region" description="Pro residues" evidence="2">
    <location>
        <begin position="22"/>
        <end position="31"/>
    </location>
</feature>
<dbReference type="GO" id="GO:0044208">
    <property type="term" value="P:'de novo' AMP biosynthetic process"/>
    <property type="evidence" value="ECO:0007669"/>
    <property type="project" value="TreeGrafter"/>
</dbReference>
<accession>A0A7U9KRB4</accession>
<dbReference type="GeneID" id="95620573"/>
<dbReference type="RefSeq" id="WP_244955032.1">
    <property type="nucleotide sequence ID" value="NZ_BHZC01000001.1"/>
</dbReference>
<dbReference type="InterPro" id="IPR000362">
    <property type="entry name" value="Fumarate_lyase_fam"/>
</dbReference>
<protein>
    <submittedName>
        <fullName evidence="4">Adenylosuccinate lyase</fullName>
    </submittedName>
</protein>
<gene>
    <name evidence="4" type="ORF">OEIGOIKO_01560</name>
</gene>
<evidence type="ECO:0000313" key="5">
    <source>
        <dbReference type="Proteomes" id="UP000287830"/>
    </source>
</evidence>
<dbReference type="PANTHER" id="PTHR43172">
    <property type="entry name" value="ADENYLOSUCCINATE LYASE"/>
    <property type="match status" value="1"/>
</dbReference>
<dbReference type="AlphaFoldDB" id="A0A7U9KRB4"/>
<dbReference type="GO" id="GO:0070626">
    <property type="term" value="F:(S)-2-(5-amino-1-(5-phospho-D-ribosyl)imidazole-4-carboxamido) succinate lyase (fumarate-forming) activity"/>
    <property type="evidence" value="ECO:0007669"/>
    <property type="project" value="TreeGrafter"/>
</dbReference>
<dbReference type="Pfam" id="PF10397">
    <property type="entry name" value="ADSL_C"/>
    <property type="match status" value="1"/>
</dbReference>
<dbReference type="GO" id="GO:0004018">
    <property type="term" value="F:N6-(1,2-dicarboxyethyl)AMP AMP-lyase (fumarate-forming) activity"/>
    <property type="evidence" value="ECO:0007669"/>
    <property type="project" value="TreeGrafter"/>
</dbReference>
<dbReference type="SUPFAM" id="SSF48557">
    <property type="entry name" value="L-aspartase-like"/>
    <property type="match status" value="1"/>
</dbReference>
<dbReference type="Gene3D" id="1.10.40.30">
    <property type="entry name" value="Fumarase/aspartase (C-terminal domain)"/>
    <property type="match status" value="1"/>
</dbReference>
<dbReference type="InterPro" id="IPR019468">
    <property type="entry name" value="AdenyloSucc_lyase_C"/>
</dbReference>
<dbReference type="CDD" id="cd01597">
    <property type="entry name" value="pCLME"/>
    <property type="match status" value="1"/>
</dbReference>
<evidence type="ECO:0000256" key="2">
    <source>
        <dbReference type="SAM" id="MobiDB-lite"/>
    </source>
</evidence>
<reference evidence="4 5" key="1">
    <citation type="submission" date="2018-11" db="EMBL/GenBank/DDBJ databases">
        <title>Whole genome sequence of Streptomyces chrestomyceticus NBRC 13444(T).</title>
        <authorList>
            <person name="Komaki H."/>
            <person name="Tamura T."/>
        </authorList>
    </citation>
    <scope>NUCLEOTIDE SEQUENCE [LARGE SCALE GENOMIC DNA]</scope>
    <source>
        <strain evidence="4 5">NBRC 13444</strain>
    </source>
</reference>
<dbReference type="FunFam" id="1.20.200.10:FF:000014">
    <property type="entry name" value="3-carboxy-cis,cis-muconate cycloisomerase"/>
    <property type="match status" value="1"/>
</dbReference>
<feature type="region of interest" description="Disordered" evidence="2">
    <location>
        <begin position="489"/>
        <end position="516"/>
    </location>
</feature>
<feature type="domain" description="Adenylosuccinate lyase C-terminal" evidence="3">
    <location>
        <begin position="410"/>
        <end position="489"/>
    </location>
</feature>
<feature type="region of interest" description="Disordered" evidence="2">
    <location>
        <begin position="1"/>
        <end position="41"/>
    </location>
</feature>